<feature type="binding site" evidence="12">
    <location>
        <position position="19"/>
    </location>
    <ligand>
        <name>5-methyltetrahydropteroyltri-L-glutamate</name>
        <dbReference type="ChEBI" id="CHEBI:58207"/>
    </ligand>
</feature>
<feature type="binding site" evidence="12">
    <location>
        <position position="126"/>
    </location>
    <ligand>
        <name>5-methyltetrahydropteroyltri-L-glutamate</name>
        <dbReference type="ChEBI" id="CHEBI:58207"/>
    </ligand>
</feature>
<keyword evidence="9 11" id="KW-0862">Zinc</keyword>
<keyword evidence="8 11" id="KW-0677">Repeat</keyword>
<keyword evidence="6 11" id="KW-0808">Transferase</keyword>
<evidence type="ECO:0000256" key="3">
    <source>
        <dbReference type="ARBA" id="ARBA00009553"/>
    </source>
</evidence>
<dbReference type="UniPathway" id="UPA00051">
    <property type="reaction ID" value="UER00082"/>
</dbReference>
<feature type="binding site" evidence="11 12">
    <location>
        <begin position="440"/>
        <end position="442"/>
    </location>
    <ligand>
        <name>L-homocysteine</name>
        <dbReference type="ChEBI" id="CHEBI:58199"/>
    </ligand>
</feature>
<feature type="binding site" evidence="11 12">
    <location>
        <position position="608"/>
    </location>
    <ligand>
        <name>L-methionine</name>
        <dbReference type="ChEBI" id="CHEBI:57844"/>
    </ligand>
</feature>
<dbReference type="GO" id="GO:0071265">
    <property type="term" value="P:L-methionine biosynthetic process"/>
    <property type="evidence" value="ECO:0007669"/>
    <property type="project" value="UniProtKB-ARBA"/>
</dbReference>
<dbReference type="Gene3D" id="3.20.20.210">
    <property type="match status" value="2"/>
</dbReference>
<evidence type="ECO:0000256" key="8">
    <source>
        <dbReference type="ARBA" id="ARBA00022737"/>
    </source>
</evidence>
<comment type="caution">
    <text evidence="17">The sequence shown here is derived from an EMBL/GenBank/DDBJ whole genome shotgun (WGS) entry which is preliminary data.</text>
</comment>
<feature type="binding site" evidence="11">
    <location>
        <position position="735"/>
    </location>
    <ligand>
        <name>Zn(2+)</name>
        <dbReference type="ChEBI" id="CHEBI:29105"/>
        <note>catalytic</note>
    </ligand>
</feature>
<evidence type="ECO:0000259" key="16">
    <source>
        <dbReference type="Pfam" id="PF08267"/>
    </source>
</evidence>
<organism evidence="17 18">
    <name type="scientific">Noviherbaspirillum sedimenti</name>
    <dbReference type="NCBI Taxonomy" id="2320865"/>
    <lineage>
        <taxon>Bacteria</taxon>
        <taxon>Pseudomonadati</taxon>
        <taxon>Pseudomonadota</taxon>
        <taxon>Betaproteobacteria</taxon>
        <taxon>Burkholderiales</taxon>
        <taxon>Oxalobacteraceae</taxon>
        <taxon>Noviherbaspirillum</taxon>
    </lineage>
</organism>
<dbReference type="SUPFAM" id="SSF51726">
    <property type="entry name" value="UROD/MetE-like"/>
    <property type="match status" value="2"/>
</dbReference>
<dbReference type="InterPro" id="IPR013215">
    <property type="entry name" value="Cbl-indep_Met_Synth_N"/>
</dbReference>
<feature type="binding site" evidence="13">
    <location>
        <position position="735"/>
    </location>
    <ligand>
        <name>Zn(2+)</name>
        <dbReference type="ChEBI" id="CHEBI:29105"/>
        <label>1</label>
        <note>catalytic</note>
    </ligand>
</feature>
<name>A0A3A3GJ34_9BURK</name>
<protein>
    <recommendedName>
        <fullName evidence="11">5-methyltetrahydropteroyltriglutamate--homocysteine methyltransferase</fullName>
        <ecNumber evidence="11">2.1.1.14</ecNumber>
    </recommendedName>
    <alternativeName>
        <fullName evidence="11">Cobalamin-independent methionine synthase</fullName>
    </alternativeName>
    <alternativeName>
        <fullName evidence="11">Methionine synthase, vitamin-B12 independent isozyme</fullName>
    </alternativeName>
</protein>
<comment type="catalytic activity">
    <reaction evidence="11">
        <text>5-methyltetrahydropteroyltri-L-glutamate + L-homocysteine = tetrahydropteroyltri-L-glutamate + L-methionine</text>
        <dbReference type="Rhea" id="RHEA:21196"/>
        <dbReference type="ChEBI" id="CHEBI:57844"/>
        <dbReference type="ChEBI" id="CHEBI:58140"/>
        <dbReference type="ChEBI" id="CHEBI:58199"/>
        <dbReference type="ChEBI" id="CHEBI:58207"/>
        <dbReference type="EC" id="2.1.1.14"/>
    </reaction>
</comment>
<comment type="pathway">
    <text evidence="2 11">Amino-acid biosynthesis; L-methionine biosynthesis via de novo pathway; L-methionine from L-homocysteine (MetE route): step 1/1.</text>
</comment>
<dbReference type="GO" id="GO:0032259">
    <property type="term" value="P:methylation"/>
    <property type="evidence" value="ECO:0007669"/>
    <property type="project" value="UniProtKB-KW"/>
</dbReference>
<dbReference type="Pfam" id="PF08267">
    <property type="entry name" value="Meth_synt_1"/>
    <property type="match status" value="1"/>
</dbReference>
<accession>A0A3A3GJ34</accession>
<keyword evidence="5 11" id="KW-0028">Amino-acid biosynthesis</keyword>
<feature type="binding site" evidence="11">
    <location>
        <position position="652"/>
    </location>
    <ligand>
        <name>Zn(2+)</name>
        <dbReference type="ChEBI" id="CHEBI:29105"/>
        <note>catalytic</note>
    </ligand>
</feature>
<feature type="active site" description="Proton donor" evidence="11 14">
    <location>
        <position position="703"/>
    </location>
</feature>
<evidence type="ECO:0000256" key="5">
    <source>
        <dbReference type="ARBA" id="ARBA00022605"/>
    </source>
</evidence>
<proteinExistence type="inferred from homology"/>
<feature type="binding site" evidence="11">
    <location>
        <position position="614"/>
    </location>
    <ligand>
        <name>5-methyltetrahydropteroyltri-L-glutamate</name>
        <dbReference type="ChEBI" id="CHEBI:58207"/>
    </ligand>
</feature>
<evidence type="ECO:0000256" key="13">
    <source>
        <dbReference type="PIRSR" id="PIRSR000382-2"/>
    </source>
</evidence>
<evidence type="ECO:0000256" key="4">
    <source>
        <dbReference type="ARBA" id="ARBA00022603"/>
    </source>
</evidence>
<feature type="binding site" evidence="11">
    <location>
        <begin position="16"/>
        <end position="19"/>
    </location>
    <ligand>
        <name>5-methyltetrahydropteroyltri-L-glutamate</name>
        <dbReference type="ChEBI" id="CHEBI:58207"/>
    </ligand>
</feature>
<feature type="binding site" evidence="11">
    <location>
        <position position="674"/>
    </location>
    <ligand>
        <name>Zn(2+)</name>
        <dbReference type="ChEBI" id="CHEBI:29105"/>
        <note>catalytic</note>
    </ligand>
</feature>
<feature type="binding site" evidence="11">
    <location>
        <position position="650"/>
    </location>
    <ligand>
        <name>Zn(2+)</name>
        <dbReference type="ChEBI" id="CHEBI:29105"/>
        <note>catalytic</note>
    </ligand>
</feature>
<reference evidence="18" key="1">
    <citation type="submission" date="2018-09" db="EMBL/GenBank/DDBJ databases">
        <authorList>
            <person name="Zhu H."/>
        </authorList>
    </citation>
    <scope>NUCLEOTIDE SEQUENCE [LARGE SCALE GENOMIC DNA]</scope>
    <source>
        <strain evidence="18">K1S02-23</strain>
    </source>
</reference>
<evidence type="ECO:0000256" key="12">
    <source>
        <dbReference type="PIRSR" id="PIRSR000382-1"/>
    </source>
</evidence>
<dbReference type="Proteomes" id="UP000266327">
    <property type="component" value="Unassembled WGS sequence"/>
</dbReference>
<feature type="binding site" evidence="13">
    <location>
        <position position="652"/>
    </location>
    <ligand>
        <name>Zn(2+)</name>
        <dbReference type="ChEBI" id="CHEBI:29105"/>
        <label>1</label>
        <note>catalytic</note>
    </ligand>
</feature>
<feature type="binding site" evidence="11 12">
    <location>
        <position position="570"/>
    </location>
    <ligand>
        <name>5-methyltetrahydropteroyltri-L-glutamate</name>
        <dbReference type="ChEBI" id="CHEBI:58207"/>
    </ligand>
</feature>
<dbReference type="FunFam" id="3.20.20.210:FF:000003">
    <property type="entry name" value="5-methyltetrahydropteroyltriglutamate--homocysteine methyltransferase"/>
    <property type="match status" value="1"/>
</dbReference>
<dbReference type="PIRSF" id="PIRSF000382">
    <property type="entry name" value="MeTrfase_B12_ind"/>
    <property type="match status" value="1"/>
</dbReference>
<dbReference type="HAMAP" id="MF_00172">
    <property type="entry name" value="Meth_synth"/>
    <property type="match status" value="1"/>
</dbReference>
<dbReference type="GO" id="GO:0003871">
    <property type="term" value="F:5-methyltetrahydropteroyltriglutamate-homocysteine S-methyltransferase activity"/>
    <property type="evidence" value="ECO:0007669"/>
    <property type="project" value="UniProtKB-UniRule"/>
</dbReference>
<evidence type="ECO:0000313" key="18">
    <source>
        <dbReference type="Proteomes" id="UP000266327"/>
    </source>
</evidence>
<dbReference type="NCBIfam" id="TIGR01371">
    <property type="entry name" value="met_syn_B12ind"/>
    <property type="match status" value="1"/>
</dbReference>
<keyword evidence="10 11" id="KW-0486">Methionine biosynthesis</keyword>
<feature type="binding site" evidence="13">
    <location>
        <position position="674"/>
    </location>
    <ligand>
        <name>Zn(2+)</name>
        <dbReference type="ChEBI" id="CHEBI:29105"/>
        <label>1</label>
        <note>catalytic</note>
    </ligand>
</feature>
<dbReference type="Pfam" id="PF01717">
    <property type="entry name" value="Meth_synt_2"/>
    <property type="match status" value="1"/>
</dbReference>
<feature type="domain" description="Cobalamin-independent methionine synthase MetE N-terminal" evidence="16">
    <location>
        <begin position="5"/>
        <end position="318"/>
    </location>
</feature>
<dbReference type="RefSeq" id="WP_119784403.1">
    <property type="nucleotide sequence ID" value="NZ_QYUQ01000002.1"/>
</dbReference>
<evidence type="ECO:0000256" key="6">
    <source>
        <dbReference type="ARBA" id="ARBA00022679"/>
    </source>
</evidence>
<comment type="function">
    <text evidence="1 11">Catalyzes the transfer of a methyl group from 5-methyltetrahydrofolate to homocysteine resulting in methionine formation.</text>
</comment>
<evidence type="ECO:0000259" key="15">
    <source>
        <dbReference type="Pfam" id="PF01717"/>
    </source>
</evidence>
<feature type="binding site" evidence="11 12">
    <location>
        <begin position="524"/>
        <end position="525"/>
    </location>
    <ligand>
        <name>5-methyltetrahydropteroyltri-L-glutamate</name>
        <dbReference type="ChEBI" id="CHEBI:58207"/>
    </ligand>
</feature>
<dbReference type="FunFam" id="3.20.20.210:FF:000002">
    <property type="entry name" value="5-methyltetrahydropteroyltriglutamate--homocysteine methyltransferase"/>
    <property type="match status" value="1"/>
</dbReference>
<evidence type="ECO:0000256" key="10">
    <source>
        <dbReference type="ARBA" id="ARBA00023167"/>
    </source>
</evidence>
<feature type="binding site" evidence="11 12">
    <location>
        <position position="608"/>
    </location>
    <ligand>
        <name>L-homocysteine</name>
        <dbReference type="ChEBI" id="CHEBI:58199"/>
    </ligand>
</feature>
<sequence>MTIIHNLGFPRIGAKRELKFALESYWKGESSRDALQDLGVQLRKRHWDNQAGLDFVPVGDFAFYDQVLDMSFTLGNLPERVRGFHGDALDNYFRVARGRSAQGAEDHGACCGGIAAGEMTKWFDTNYHYIVPEFTAATEFKLDASRLLEQLAEAEAQGVKVKPVIVGPVTYLALGKTKDDSDKLALLPRLLPVYAQLLDTLAAEGIEWVQIDEPLLVTELDSAWQNAFNTAYGQLKDCRVKLLLATYFGQLLENRSLAAHLPVAGLHVDAINGRNDVLPLLELLPSNKVLSLGVINGRNIWKTDLHATLAWLEPVHRALQDRLWIAPSCSLLHVPVDLDSEQKLDPEIRSWLAFALQKLDELQILGKALNSGRASVQEALIANHAAVEKRRTSSRVHNPAIKAAITGIDAALGKRISAYEQRAAKQAALLKLPAYPTTTIGSFPQTIDIRHARSEFKAGRLDLAGYKLAMQAEIGRSVREQEALGLDVLVHGEAERNDMVEYFGEQLEGYAFSQFGWVQSYGSRCVKPPILFGDISRPQAMTVEWITFAQSLTKKPMKGMLTGPVTILNWSFVRDDQPRSVSCKQLALAIRQEVLDLEKAGVRVIQIDEAALREGLPLRKLQWQEYLDWAVESFRITANGVEDETQIHTHMCYSEFNDIIASIADMDADVITIETSRSDMELLDAFDNFKYPNEIGPGVYDIHSPNIPTQEHIVQLMKKAAERIPAERLWVNPDCGLKTRQWAEVLPALNNMVAAAKTLRESA</sequence>
<feature type="binding site" evidence="11">
    <location>
        <position position="493"/>
    </location>
    <ligand>
        <name>L-homocysteine</name>
        <dbReference type="ChEBI" id="CHEBI:58199"/>
    </ligand>
</feature>
<dbReference type="AlphaFoldDB" id="A0A3A3GJ34"/>
<feature type="binding site" evidence="13">
    <location>
        <position position="665"/>
    </location>
    <ligand>
        <name>Zn(2+)</name>
        <dbReference type="ChEBI" id="CHEBI:29105"/>
        <label>1</label>
        <note>catalytic</note>
    </ligand>
</feature>
<dbReference type="InterPro" id="IPR038071">
    <property type="entry name" value="UROD/MetE-like_sf"/>
</dbReference>
<dbReference type="EMBL" id="QYUQ01000002">
    <property type="protein sequence ID" value="RJG00950.1"/>
    <property type="molecule type" value="Genomic_DNA"/>
</dbReference>
<feature type="binding site" evidence="13">
    <location>
        <position position="650"/>
    </location>
    <ligand>
        <name>Zn(2+)</name>
        <dbReference type="ChEBI" id="CHEBI:29105"/>
        <label>1</label>
        <note>catalytic</note>
    </ligand>
</feature>
<keyword evidence="18" id="KW-1185">Reference proteome</keyword>
<evidence type="ECO:0000256" key="2">
    <source>
        <dbReference type="ARBA" id="ARBA00004681"/>
    </source>
</evidence>
<dbReference type="EC" id="2.1.1.14" evidence="11"/>
<keyword evidence="4 11" id="KW-0489">Methyltransferase</keyword>
<dbReference type="InterPro" id="IPR006276">
    <property type="entry name" value="Cobalamin-indep_Met_synthase"/>
</dbReference>
<keyword evidence="7 11" id="KW-0479">Metal-binding</keyword>
<evidence type="ECO:0000256" key="1">
    <source>
        <dbReference type="ARBA" id="ARBA00002777"/>
    </source>
</evidence>
<feature type="binding site" evidence="11 12">
    <location>
        <position position="493"/>
    </location>
    <ligand>
        <name>L-methionine</name>
        <dbReference type="ChEBI" id="CHEBI:57844"/>
    </ligand>
</feature>
<evidence type="ECO:0000256" key="7">
    <source>
        <dbReference type="ARBA" id="ARBA00022723"/>
    </source>
</evidence>
<feature type="domain" description="Cobalamin-independent methionine synthase MetE C-terminal/archaeal" evidence="15">
    <location>
        <begin position="436"/>
        <end position="757"/>
    </location>
</feature>
<comment type="cofactor">
    <cofactor evidence="11">
        <name>Zn(2+)</name>
        <dbReference type="ChEBI" id="CHEBI:29105"/>
    </cofactor>
    <text evidence="11">Binds 1 zinc ion per subunit.</text>
</comment>
<feature type="binding site" evidence="11 12">
    <location>
        <begin position="440"/>
        <end position="442"/>
    </location>
    <ligand>
        <name>L-methionine</name>
        <dbReference type="ChEBI" id="CHEBI:57844"/>
    </ligand>
</feature>
<feature type="binding site" evidence="11">
    <location>
        <position position="121"/>
    </location>
    <ligand>
        <name>5-methyltetrahydropteroyltri-L-glutamate</name>
        <dbReference type="ChEBI" id="CHEBI:58207"/>
    </ligand>
</feature>
<dbReference type="CDD" id="cd03312">
    <property type="entry name" value="CIMS_N_terminal_like"/>
    <property type="match status" value="1"/>
</dbReference>
<gene>
    <name evidence="11" type="primary">metE</name>
    <name evidence="17" type="ORF">D3878_04565</name>
</gene>
<dbReference type="PANTHER" id="PTHR30519">
    <property type="entry name" value="5-METHYLTETRAHYDROPTEROYLTRIGLUTAMATE--HOMOCYSTEINE METHYLTRANSFERASE"/>
    <property type="match status" value="1"/>
</dbReference>
<dbReference type="OrthoDB" id="244285at2"/>
<dbReference type="NCBIfam" id="NF003556">
    <property type="entry name" value="PRK05222.1"/>
    <property type="match status" value="1"/>
</dbReference>
<dbReference type="CDD" id="cd03311">
    <property type="entry name" value="CIMS_C_terminal_like"/>
    <property type="match status" value="1"/>
</dbReference>
<evidence type="ECO:0000256" key="14">
    <source>
        <dbReference type="PIRSR" id="PIRSR000382-3"/>
    </source>
</evidence>
<comment type="cofactor">
    <cofactor evidence="13">
        <name>Zn(2+)</name>
        <dbReference type="ChEBI" id="CHEBI:29105"/>
    </cofactor>
    <text evidence="13">Binds 2 Zn(2+) ions per subunit.</text>
</comment>
<evidence type="ECO:0000313" key="17">
    <source>
        <dbReference type="EMBL" id="RJG00950.1"/>
    </source>
</evidence>
<comment type="similarity">
    <text evidence="3 11">Belongs to the vitamin-B12 independent methionine synthase family.</text>
</comment>
<evidence type="ECO:0000256" key="11">
    <source>
        <dbReference type="HAMAP-Rule" id="MF_00172"/>
    </source>
</evidence>
<dbReference type="GO" id="GO:0008270">
    <property type="term" value="F:zinc ion binding"/>
    <property type="evidence" value="ECO:0007669"/>
    <property type="project" value="InterPro"/>
</dbReference>
<evidence type="ECO:0000256" key="9">
    <source>
        <dbReference type="ARBA" id="ARBA00022833"/>
    </source>
</evidence>
<dbReference type="InterPro" id="IPR002629">
    <property type="entry name" value="Met_Synth_C/arc"/>
</dbReference>